<dbReference type="GO" id="GO:0002020">
    <property type="term" value="F:protease binding"/>
    <property type="evidence" value="ECO:0007669"/>
    <property type="project" value="TreeGrafter"/>
</dbReference>
<dbReference type="STRING" id="29364.SAMN04487772_12810"/>
<protein>
    <submittedName>
        <fullName evidence="7">Flotillin</fullName>
    </submittedName>
</protein>
<accession>A0A1I0F5D6</accession>
<keyword evidence="8" id="KW-1185">Reference proteome</keyword>
<feature type="domain" description="Band 7" evidence="6">
    <location>
        <begin position="23"/>
        <end position="191"/>
    </location>
</feature>
<dbReference type="InterPro" id="IPR027705">
    <property type="entry name" value="Flotillin_fam"/>
</dbReference>
<feature type="transmembrane region" description="Helical" evidence="5">
    <location>
        <begin position="6"/>
        <end position="25"/>
    </location>
</feature>
<keyword evidence="3 5" id="KW-0472">Membrane</keyword>
<dbReference type="AlphaFoldDB" id="A0A1I0F5D6"/>
<evidence type="ECO:0000313" key="8">
    <source>
        <dbReference type="Proteomes" id="UP000199800"/>
    </source>
</evidence>
<evidence type="ECO:0000256" key="2">
    <source>
        <dbReference type="ARBA" id="ARBA00007161"/>
    </source>
</evidence>
<evidence type="ECO:0000256" key="3">
    <source>
        <dbReference type="ARBA" id="ARBA00023136"/>
    </source>
</evidence>
<dbReference type="OrthoDB" id="9786220at2"/>
<evidence type="ECO:0000256" key="5">
    <source>
        <dbReference type="SAM" id="Phobius"/>
    </source>
</evidence>
<dbReference type="InterPro" id="IPR031905">
    <property type="entry name" value="Flotillin_C"/>
</dbReference>
<proteinExistence type="inferred from homology"/>
<dbReference type="PANTHER" id="PTHR13806:SF46">
    <property type="entry name" value="FLOTILLIN-1-RELATED"/>
    <property type="match status" value="1"/>
</dbReference>
<dbReference type="CDD" id="cd03399">
    <property type="entry name" value="SPFH_flotillin"/>
    <property type="match status" value="1"/>
</dbReference>
<keyword evidence="5" id="KW-1133">Transmembrane helix</keyword>
<feature type="coiled-coil region" evidence="4">
    <location>
        <begin position="283"/>
        <end position="323"/>
    </location>
</feature>
<dbReference type="Proteomes" id="UP000199800">
    <property type="component" value="Unassembled WGS sequence"/>
</dbReference>
<name>A0A1I0F5D6_9FIRM</name>
<dbReference type="SMART" id="SM00244">
    <property type="entry name" value="PHB"/>
    <property type="match status" value="1"/>
</dbReference>
<dbReference type="Gene3D" id="3.30.479.30">
    <property type="entry name" value="Band 7 domain"/>
    <property type="match status" value="1"/>
</dbReference>
<evidence type="ECO:0000256" key="1">
    <source>
        <dbReference type="ARBA" id="ARBA00004370"/>
    </source>
</evidence>
<comment type="similarity">
    <text evidence="2">Belongs to the band 7/mec-2 family. Flotillin subfamily.</text>
</comment>
<comment type="subcellular location">
    <subcellularLocation>
        <location evidence="1">Membrane</location>
    </subcellularLocation>
</comment>
<dbReference type="Pfam" id="PF01145">
    <property type="entry name" value="Band_7"/>
    <property type="match status" value="1"/>
</dbReference>
<dbReference type="GO" id="GO:0072659">
    <property type="term" value="P:protein localization to plasma membrane"/>
    <property type="evidence" value="ECO:0007669"/>
    <property type="project" value="TreeGrafter"/>
</dbReference>
<keyword evidence="5" id="KW-0812">Transmembrane</keyword>
<dbReference type="SUPFAM" id="SSF117892">
    <property type="entry name" value="Band 7/SPFH domain"/>
    <property type="match status" value="1"/>
</dbReference>
<evidence type="ECO:0000313" key="7">
    <source>
        <dbReference type="EMBL" id="SET53250.1"/>
    </source>
</evidence>
<gene>
    <name evidence="7" type="ORF">SAMN04487772_12810</name>
</gene>
<dbReference type="EMBL" id="FOHN01000028">
    <property type="protein sequence ID" value="SET53250.1"/>
    <property type="molecule type" value="Genomic_DNA"/>
</dbReference>
<feature type="coiled-coil region" evidence="4">
    <location>
        <begin position="353"/>
        <end position="382"/>
    </location>
</feature>
<reference evidence="7 8" key="1">
    <citation type="submission" date="2016-10" db="EMBL/GenBank/DDBJ databases">
        <authorList>
            <person name="de Groot N.N."/>
        </authorList>
    </citation>
    <scope>NUCLEOTIDE SEQUENCE [LARGE SCALE GENOMIC DNA]</scope>
    <source>
        <strain evidence="7 8">DSM 1801</strain>
    </source>
</reference>
<dbReference type="PANTHER" id="PTHR13806">
    <property type="entry name" value="FLOTILLIN-RELATED"/>
    <property type="match status" value="1"/>
</dbReference>
<evidence type="ECO:0000256" key="4">
    <source>
        <dbReference type="SAM" id="Coils"/>
    </source>
</evidence>
<evidence type="ECO:0000259" key="6">
    <source>
        <dbReference type="SMART" id="SM00244"/>
    </source>
</evidence>
<dbReference type="RefSeq" id="WP_092478731.1">
    <property type="nucleotide sequence ID" value="NZ_FOHN01000028.1"/>
</dbReference>
<dbReference type="InterPro" id="IPR036013">
    <property type="entry name" value="Band_7/SPFH_dom_sf"/>
</dbReference>
<dbReference type="GO" id="GO:0005886">
    <property type="term" value="C:plasma membrane"/>
    <property type="evidence" value="ECO:0007669"/>
    <property type="project" value="TreeGrafter"/>
</dbReference>
<sequence>MEQLKIAAVVAGAIVLVLIVILSMWKKVPQDKAAVVTGTRKRIITGGGGLVIPVFERIDYISLGNIQIDVATEESMSSQGVPLAVIGTAVIKVKNEYNSIFNAIEQFTGRNEQQIESSIRNTATNVLEGKLREIVSTMTVEEIYRDRETFSSKVQEVVGTELMEMGLEVKVFTIKDINDSNGYIQALGVKQIADKKKDAEIAKAEASRETQIETSKARRAGEQARLQAETEIAEAAKLKAVQEAAYMQEQQAAKAKADAAYDIQKNITYKEVVTAEMDAELLKQERQKDIEAAQVQIQIAKEQKNIELAQKQAERKKESLRAEVVEPAMADKEKQQTIADAAKYRKIAEAEAEAEAQKKYAQAQAQAQKIKAEAEAEAIKKTGEAEADVIGQKGIAEAEAIRAKGIAEAEAMEKKAEAYQKYTGAAVAEMLINILPDVAGKIAQPLSQIDKIIIMDGGSGDGNGVSNVAGNVTGVMTQVFESMKEVTGIDLGDIVKAKGYDAQVTKNVNITTSGTPIVSKGDKQAMSASADAQG</sequence>
<organism evidence="7 8">
    <name type="scientific">[Clostridium] polysaccharolyticum</name>
    <dbReference type="NCBI Taxonomy" id="29364"/>
    <lineage>
        <taxon>Bacteria</taxon>
        <taxon>Bacillati</taxon>
        <taxon>Bacillota</taxon>
        <taxon>Clostridia</taxon>
        <taxon>Lachnospirales</taxon>
        <taxon>Lachnospiraceae</taxon>
    </lineage>
</organism>
<dbReference type="InterPro" id="IPR001107">
    <property type="entry name" value="Band_7"/>
</dbReference>
<dbReference type="Pfam" id="PF15975">
    <property type="entry name" value="Flot"/>
    <property type="match status" value="1"/>
</dbReference>
<keyword evidence="4" id="KW-0175">Coiled coil</keyword>